<evidence type="ECO:0000256" key="1">
    <source>
        <dbReference type="SAM" id="SignalP"/>
    </source>
</evidence>
<protein>
    <recommendedName>
        <fullName evidence="4">Outer membrane protein beta-barrel domain-containing protein</fullName>
    </recommendedName>
</protein>
<dbReference type="RefSeq" id="WP_075009558.1">
    <property type="nucleotide sequence ID" value="NZ_FOAP01000018.1"/>
</dbReference>
<dbReference type="AlphaFoldDB" id="A0A1H7Z6S2"/>
<organism evidence="2 3">
    <name type="scientific">Stigmatella aurantiaca</name>
    <dbReference type="NCBI Taxonomy" id="41"/>
    <lineage>
        <taxon>Bacteria</taxon>
        <taxon>Pseudomonadati</taxon>
        <taxon>Myxococcota</taxon>
        <taxon>Myxococcia</taxon>
        <taxon>Myxococcales</taxon>
        <taxon>Cystobacterineae</taxon>
        <taxon>Archangiaceae</taxon>
        <taxon>Stigmatella</taxon>
    </lineage>
</organism>
<evidence type="ECO:0000313" key="3">
    <source>
        <dbReference type="Proteomes" id="UP000182719"/>
    </source>
</evidence>
<sequence>MPRRPSVPSRPGLTGALVLGLAWPALAQEPLPPPDPTVSAEPAPAPGFTRLGVSLDAGVPDGVGVSAVVRPWRWLRLHGGVTSNTLSIGLRAGASWVPLASTVSPSLNVDVGHYFDAKYNKLVDRLGSNPLKTDAPIEDVGYDYASASVGVEVGSPNRFAAFLRVGLSYSTLQVDNAEGLLRDVTDDPELTSTPLSLRFTSPSVKLGFLLYFF</sequence>
<feature type="signal peptide" evidence="1">
    <location>
        <begin position="1"/>
        <end position="27"/>
    </location>
</feature>
<evidence type="ECO:0000313" key="2">
    <source>
        <dbReference type="EMBL" id="SEM53167.1"/>
    </source>
</evidence>
<dbReference type="EMBL" id="FOAP01000018">
    <property type="protein sequence ID" value="SEM53167.1"/>
    <property type="molecule type" value="Genomic_DNA"/>
</dbReference>
<dbReference type="Proteomes" id="UP000182719">
    <property type="component" value="Unassembled WGS sequence"/>
</dbReference>
<keyword evidence="3" id="KW-1185">Reference proteome</keyword>
<name>A0A1H7Z6S2_STIAU</name>
<reference evidence="3" key="1">
    <citation type="submission" date="2016-10" db="EMBL/GenBank/DDBJ databases">
        <authorList>
            <person name="Varghese N."/>
            <person name="Submissions S."/>
        </authorList>
    </citation>
    <scope>NUCLEOTIDE SEQUENCE [LARGE SCALE GENOMIC DNA]</scope>
    <source>
        <strain evidence="3">DSM 17044</strain>
    </source>
</reference>
<proteinExistence type="predicted"/>
<evidence type="ECO:0008006" key="4">
    <source>
        <dbReference type="Google" id="ProtNLM"/>
    </source>
</evidence>
<gene>
    <name evidence="2" type="ORF">SAMN05444354_11862</name>
</gene>
<accession>A0A1H7Z6S2</accession>
<feature type="chain" id="PRO_5010329219" description="Outer membrane protein beta-barrel domain-containing protein" evidence="1">
    <location>
        <begin position="28"/>
        <end position="213"/>
    </location>
</feature>
<keyword evidence="1" id="KW-0732">Signal</keyword>